<sequence>MKVVFTMGGITHYLSPLLDNVVRKGVDVVMVIPSVKDNQTIGKGVKLVNNEALYQVRYSEIKQGWYGKTILTDLKTILNEEKPDIVVLGWPYFLQYFFDRQLRLLIKENNIKLIIREIPFQVPPFGQLSYFKENPVYDENMILQSRGMSFFIRALCTMYIRKFVYKHADATINYASCAYDILPSYGVNKDKIFVTYNTPNTESLIRLREKVLSAPPLLEKKQRILHIGRLVKWKRVDLLIDAYAKICPNYPDSELTIIGNGPEMENLQYQAENLGLTGRVVFVGAIYDPFTLGQYMHESSIYVLAGMGGLSINEAMCYSLPVICSVCDGTEKDLIQDGVNGYYFESGNADSLAKSIEYLLRNPQMMKAFGDVSLKKIQEEINLDTVSSRFVEAFKKTLFS</sequence>
<accession>A0A3E4ZYK0</accession>
<dbReference type="InterPro" id="IPR001296">
    <property type="entry name" value="Glyco_trans_1"/>
</dbReference>
<name>A0A3E4ZYK0_9BACT</name>
<reference evidence="1 2" key="1">
    <citation type="journal article" date="2019" name="Nat. Med.">
        <title>A library of human gut bacterial isolates paired with longitudinal multiomics data enables mechanistic microbiome research.</title>
        <authorList>
            <person name="Poyet M."/>
            <person name="Groussin M."/>
            <person name="Gibbons S.M."/>
            <person name="Avila-Pacheco J."/>
            <person name="Jiang X."/>
            <person name="Kearney S.M."/>
            <person name="Perrotta A.R."/>
            <person name="Berdy B."/>
            <person name="Zhao S."/>
            <person name="Lieberman T.D."/>
            <person name="Swanson P.K."/>
            <person name="Smith M."/>
            <person name="Roesemann S."/>
            <person name="Alexander J.E."/>
            <person name="Rich S.A."/>
            <person name="Livny J."/>
            <person name="Vlamakis H."/>
            <person name="Clish C."/>
            <person name="Bullock K."/>
            <person name="Deik A."/>
            <person name="Scott J."/>
            <person name="Pierce K.A."/>
            <person name="Xavier R.J."/>
            <person name="Alm E.J."/>
        </authorList>
    </citation>
    <scope>NUCLEOTIDE SEQUENCE [LARGE SCALE GENOMIC DNA]</scope>
    <source>
        <strain evidence="1 2">BIOML-A16</strain>
    </source>
</reference>
<dbReference type="Pfam" id="PF00534">
    <property type="entry name" value="Glycos_transf_1"/>
    <property type="match status" value="1"/>
</dbReference>
<gene>
    <name evidence="1" type="ORF">GMD92_10880</name>
</gene>
<dbReference type="CDD" id="cd03801">
    <property type="entry name" value="GT4_PimA-like"/>
    <property type="match status" value="1"/>
</dbReference>
<dbReference type="GO" id="GO:0016757">
    <property type="term" value="F:glycosyltransferase activity"/>
    <property type="evidence" value="ECO:0007669"/>
    <property type="project" value="InterPro"/>
</dbReference>
<organism evidence="1 2">
    <name type="scientific">Parabacteroides merdae</name>
    <dbReference type="NCBI Taxonomy" id="46503"/>
    <lineage>
        <taxon>Bacteria</taxon>
        <taxon>Pseudomonadati</taxon>
        <taxon>Bacteroidota</taxon>
        <taxon>Bacteroidia</taxon>
        <taxon>Bacteroidales</taxon>
        <taxon>Tannerellaceae</taxon>
        <taxon>Parabacteroides</taxon>
    </lineage>
</organism>
<dbReference type="AlphaFoldDB" id="A0A3E4ZYK0"/>
<proteinExistence type="predicted"/>
<protein>
    <submittedName>
        <fullName evidence="1">Glycosyltransferase</fullName>
    </submittedName>
</protein>
<comment type="caution">
    <text evidence="1">The sequence shown here is derived from an EMBL/GenBank/DDBJ whole genome shotgun (WGS) entry which is preliminary data.</text>
</comment>
<dbReference type="PANTHER" id="PTHR12526">
    <property type="entry name" value="GLYCOSYLTRANSFERASE"/>
    <property type="match status" value="1"/>
</dbReference>
<dbReference type="Proteomes" id="UP000448908">
    <property type="component" value="Unassembled WGS sequence"/>
</dbReference>
<dbReference type="RefSeq" id="WP_122115193.1">
    <property type="nucleotide sequence ID" value="NZ_JADMOA010000018.1"/>
</dbReference>
<dbReference type="SUPFAM" id="SSF53756">
    <property type="entry name" value="UDP-Glycosyltransferase/glycogen phosphorylase"/>
    <property type="match status" value="1"/>
</dbReference>
<evidence type="ECO:0000313" key="1">
    <source>
        <dbReference type="EMBL" id="MTU69570.1"/>
    </source>
</evidence>
<evidence type="ECO:0000313" key="2">
    <source>
        <dbReference type="Proteomes" id="UP000448908"/>
    </source>
</evidence>
<dbReference type="Gene3D" id="3.40.50.2000">
    <property type="entry name" value="Glycogen Phosphorylase B"/>
    <property type="match status" value="2"/>
</dbReference>
<dbReference type="EMBL" id="WNDA01000015">
    <property type="protein sequence ID" value="MTU69570.1"/>
    <property type="molecule type" value="Genomic_DNA"/>
</dbReference>
<dbReference type="PANTHER" id="PTHR12526:SF584">
    <property type="entry name" value="GLYCOSYLTRANSFERASE"/>
    <property type="match status" value="1"/>
</dbReference>